<comment type="caution">
    <text evidence="2">The sequence shown here is derived from an EMBL/GenBank/DDBJ whole genome shotgun (WGS) entry which is preliminary data.</text>
</comment>
<dbReference type="InterPro" id="IPR025587">
    <property type="entry name" value="DUF4351"/>
</dbReference>
<name>A0A367REM7_NOSPU</name>
<evidence type="ECO:0000313" key="3">
    <source>
        <dbReference type="Proteomes" id="UP000252085"/>
    </source>
</evidence>
<protein>
    <recommendedName>
        <fullName evidence="1">DUF4351 domain-containing protein</fullName>
    </recommendedName>
</protein>
<dbReference type="AlphaFoldDB" id="A0A367REM7"/>
<evidence type="ECO:0000313" key="2">
    <source>
        <dbReference type="EMBL" id="RCJ34004.1"/>
    </source>
</evidence>
<organism evidence="2 3">
    <name type="scientific">Nostoc punctiforme NIES-2108</name>
    <dbReference type="NCBI Taxonomy" id="1356359"/>
    <lineage>
        <taxon>Bacteria</taxon>
        <taxon>Bacillati</taxon>
        <taxon>Cyanobacteriota</taxon>
        <taxon>Cyanophyceae</taxon>
        <taxon>Nostocales</taxon>
        <taxon>Nostocaceae</taxon>
        <taxon>Nostoc</taxon>
    </lineage>
</organism>
<evidence type="ECO:0000259" key="1">
    <source>
        <dbReference type="Pfam" id="PF14261"/>
    </source>
</evidence>
<dbReference type="PANTHER" id="PTHR35586:SF1">
    <property type="entry name" value="SLL1691 PROTEIN"/>
    <property type="match status" value="1"/>
</dbReference>
<dbReference type="EMBL" id="LXQE01000157">
    <property type="protein sequence ID" value="RCJ34004.1"/>
    <property type="molecule type" value="Genomic_DNA"/>
</dbReference>
<dbReference type="PANTHER" id="PTHR35586">
    <property type="entry name" value="SLL1691 PROTEIN"/>
    <property type="match status" value="1"/>
</dbReference>
<proteinExistence type="predicted"/>
<reference evidence="2 3" key="1">
    <citation type="submission" date="2016-04" db="EMBL/GenBank/DDBJ databases">
        <authorList>
            <person name="Evans L.H."/>
            <person name="Alamgir A."/>
            <person name="Owens N."/>
            <person name="Weber N.D."/>
            <person name="Virtaneva K."/>
            <person name="Barbian K."/>
            <person name="Babar A."/>
            <person name="Rosenke K."/>
        </authorList>
    </citation>
    <scope>NUCLEOTIDE SEQUENCE [LARGE SCALE GENOMIC DNA]</scope>
    <source>
        <strain evidence="2">NIES-2108</strain>
    </source>
</reference>
<sequence>MRESVIYQDIQQEKALSIVMRLLRRKVGTVPPAQLLKIQALDSTQLDDLAEAVLDFSDLSDLEAWLAQN</sequence>
<gene>
    <name evidence="2" type="ORF">A6769_23510</name>
</gene>
<dbReference type="Pfam" id="PF14261">
    <property type="entry name" value="DUF4351"/>
    <property type="match status" value="1"/>
</dbReference>
<accession>A0A367REM7</accession>
<dbReference type="Proteomes" id="UP000252085">
    <property type="component" value="Unassembled WGS sequence"/>
</dbReference>
<feature type="domain" description="DUF4351" evidence="1">
    <location>
        <begin position="8"/>
        <end position="66"/>
    </location>
</feature>